<evidence type="ECO:0000313" key="2">
    <source>
        <dbReference type="EMBL" id="GBG90750.1"/>
    </source>
</evidence>
<gene>
    <name evidence="2" type="ORF">CBR_g51257</name>
</gene>
<reference evidence="2 3" key="1">
    <citation type="journal article" date="2018" name="Cell">
        <title>The Chara Genome: Secondary Complexity and Implications for Plant Terrestrialization.</title>
        <authorList>
            <person name="Nishiyama T."/>
            <person name="Sakayama H."/>
            <person name="Vries J.D."/>
            <person name="Buschmann H."/>
            <person name="Saint-Marcoux D."/>
            <person name="Ullrich K.K."/>
            <person name="Haas F.B."/>
            <person name="Vanderstraeten L."/>
            <person name="Becker D."/>
            <person name="Lang D."/>
            <person name="Vosolsobe S."/>
            <person name="Rombauts S."/>
            <person name="Wilhelmsson P.K.I."/>
            <person name="Janitza P."/>
            <person name="Kern R."/>
            <person name="Heyl A."/>
            <person name="Rumpler F."/>
            <person name="Villalobos L.I.A.C."/>
            <person name="Clay J.M."/>
            <person name="Skokan R."/>
            <person name="Toyoda A."/>
            <person name="Suzuki Y."/>
            <person name="Kagoshima H."/>
            <person name="Schijlen E."/>
            <person name="Tajeshwar N."/>
            <person name="Catarino B."/>
            <person name="Hetherington A.J."/>
            <person name="Saltykova A."/>
            <person name="Bonnot C."/>
            <person name="Breuninger H."/>
            <person name="Symeonidi A."/>
            <person name="Radhakrishnan G.V."/>
            <person name="Van Nieuwerburgh F."/>
            <person name="Deforce D."/>
            <person name="Chang C."/>
            <person name="Karol K.G."/>
            <person name="Hedrich R."/>
            <person name="Ulvskov P."/>
            <person name="Glockner G."/>
            <person name="Delwiche C.F."/>
            <person name="Petrasek J."/>
            <person name="Van de Peer Y."/>
            <person name="Friml J."/>
            <person name="Beilby M."/>
            <person name="Dolan L."/>
            <person name="Kohara Y."/>
            <person name="Sugano S."/>
            <person name="Fujiyama A."/>
            <person name="Delaux P.-M."/>
            <person name="Quint M."/>
            <person name="TheiBen G."/>
            <person name="Hagemann M."/>
            <person name="Harholt J."/>
            <person name="Dunand C."/>
            <person name="Zachgo S."/>
            <person name="Langdale J."/>
            <person name="Maumus F."/>
            <person name="Straeten D.V.D."/>
            <person name="Gould S.B."/>
            <person name="Rensing S.A."/>
        </authorList>
    </citation>
    <scope>NUCLEOTIDE SEQUENCE [LARGE SCALE GENOMIC DNA]</scope>
    <source>
        <strain evidence="2 3">S276</strain>
    </source>
</reference>
<dbReference type="STRING" id="69332.A0A388M875"/>
<accession>A0A388M875</accession>
<feature type="region of interest" description="Disordered" evidence="1">
    <location>
        <begin position="91"/>
        <end position="142"/>
    </location>
</feature>
<evidence type="ECO:0000313" key="3">
    <source>
        <dbReference type="Proteomes" id="UP000265515"/>
    </source>
</evidence>
<feature type="compositionally biased region" description="Basic and acidic residues" evidence="1">
    <location>
        <begin position="394"/>
        <end position="447"/>
    </location>
</feature>
<feature type="region of interest" description="Disordered" evidence="1">
    <location>
        <begin position="385"/>
        <end position="448"/>
    </location>
</feature>
<protein>
    <submittedName>
        <fullName evidence="2">Uncharacterized protein</fullName>
    </submittedName>
</protein>
<dbReference type="InterPro" id="IPR056852">
    <property type="entry name" value="AK17A/B"/>
</dbReference>
<sequence length="472" mass="53858">MGMTRAERRAMERKEKKDDIIEGESDGEERIPLSAGGLYLVNQATVSVQIHRVDPSSKSIDEWTLKETLRNLISREASLTGHQFQLTTMEKSAGNSSLSYSQSVSSRGNKKSAGMEKFGGKIRGDGVSSTKKRDREETRGSTGLVRKLAGRSVMARFLVRVVCTNAETAGAKVVDKLNGLELSLGGMRLVCDAQSEDVALEEMRKEWEAKYGPSETGYRSRRQGERPDTLVIRGLPCRWLVEPRVSSKPSVLVTHTIFSSFGTIRNLEFLNSEEPAQGSGPSSSDFGAVPFMTGLECGVIIQYEDHATFCKALAAMCGRAMKKSGSSLCVYYKVHWDSDEYFSEKSVRRRKFEKDRLEEMERRKAAEEKRRAAIEDRKAELRRLEEEKKEEEEKERLKREEAERKQREEEAARVAEEKRREEEERLRREEEERRVEEERKQREEAAKVRKIWQAAGCDKEVRSGDHNILKTK</sequence>
<dbReference type="EMBL" id="BFEA01000837">
    <property type="protein sequence ID" value="GBG90750.1"/>
    <property type="molecule type" value="Genomic_DNA"/>
</dbReference>
<organism evidence="2 3">
    <name type="scientific">Chara braunii</name>
    <name type="common">Braun's stonewort</name>
    <dbReference type="NCBI Taxonomy" id="69332"/>
    <lineage>
        <taxon>Eukaryota</taxon>
        <taxon>Viridiplantae</taxon>
        <taxon>Streptophyta</taxon>
        <taxon>Charophyceae</taxon>
        <taxon>Charales</taxon>
        <taxon>Characeae</taxon>
        <taxon>Chara</taxon>
    </lineage>
</organism>
<comment type="caution">
    <text evidence="2">The sequence shown here is derived from an EMBL/GenBank/DDBJ whole genome shotgun (WGS) entry which is preliminary data.</text>
</comment>
<dbReference type="AlphaFoldDB" id="A0A388M875"/>
<dbReference type="PANTHER" id="PTHR12484:SF4">
    <property type="entry name" value="A-KINASE ANCHOR PROTEIN 17A"/>
    <property type="match status" value="1"/>
</dbReference>
<dbReference type="OrthoDB" id="1918237at2759"/>
<name>A0A388M875_CHABU</name>
<feature type="compositionally biased region" description="Basic and acidic residues" evidence="1">
    <location>
        <begin position="1"/>
        <end position="20"/>
    </location>
</feature>
<dbReference type="Gramene" id="GBG90750">
    <property type="protein sequence ID" value="GBG90750"/>
    <property type="gene ID" value="CBR_g51257"/>
</dbReference>
<dbReference type="Pfam" id="PF25015">
    <property type="entry name" value="RBD_AKAP-17A"/>
    <property type="match status" value="1"/>
</dbReference>
<dbReference type="Proteomes" id="UP000265515">
    <property type="component" value="Unassembled WGS sequence"/>
</dbReference>
<proteinExistence type="predicted"/>
<evidence type="ECO:0000256" key="1">
    <source>
        <dbReference type="SAM" id="MobiDB-lite"/>
    </source>
</evidence>
<feature type="compositionally biased region" description="Low complexity" evidence="1">
    <location>
        <begin position="96"/>
        <end position="106"/>
    </location>
</feature>
<keyword evidence="3" id="KW-1185">Reference proteome</keyword>
<dbReference type="PANTHER" id="PTHR12484">
    <property type="entry name" value="B-LYMPHOCYTE ANTIGEN-RELATED"/>
    <property type="match status" value="1"/>
</dbReference>
<feature type="region of interest" description="Disordered" evidence="1">
    <location>
        <begin position="1"/>
        <end position="29"/>
    </location>
</feature>